<keyword evidence="3" id="KW-1185">Reference proteome</keyword>
<gene>
    <name evidence="2" type="ORF">JQS43_03290</name>
</gene>
<dbReference type="KEGG" id="nhy:JQS43_03290"/>
<keyword evidence="1" id="KW-0472">Membrane</keyword>
<name>A0A895YIP2_9ACTN</name>
<accession>A0A895YIP2</accession>
<feature type="transmembrane region" description="Helical" evidence="1">
    <location>
        <begin position="49"/>
        <end position="67"/>
    </location>
</feature>
<dbReference type="Proteomes" id="UP000662857">
    <property type="component" value="Chromosome"/>
</dbReference>
<dbReference type="EMBL" id="CP070499">
    <property type="protein sequence ID" value="QSB15399.1"/>
    <property type="molecule type" value="Genomic_DNA"/>
</dbReference>
<feature type="transmembrane region" description="Helical" evidence="1">
    <location>
        <begin position="162"/>
        <end position="182"/>
    </location>
</feature>
<proteinExistence type="predicted"/>
<evidence type="ECO:0000313" key="3">
    <source>
        <dbReference type="Proteomes" id="UP000662857"/>
    </source>
</evidence>
<reference evidence="2" key="1">
    <citation type="submission" date="2021-02" db="EMBL/GenBank/DDBJ databases">
        <title>Natrosporangium hydrolyticum gen. nov., sp. nov, a haloalkaliphilic actinobacterium from a soda solonchak soil.</title>
        <authorList>
            <person name="Sorokin D.Y."/>
            <person name="Khijniak T.V."/>
            <person name="Zakharycheva A.P."/>
            <person name="Boueva O.V."/>
            <person name="Ariskina E.V."/>
            <person name="Hahnke R.L."/>
            <person name="Bunk B."/>
            <person name="Sproer C."/>
            <person name="Schumann P."/>
            <person name="Evtushenko L.I."/>
            <person name="Kublanov I.V."/>
        </authorList>
    </citation>
    <scope>NUCLEOTIDE SEQUENCE</scope>
    <source>
        <strain evidence="2">DSM 106523</strain>
    </source>
</reference>
<evidence type="ECO:0000313" key="2">
    <source>
        <dbReference type="EMBL" id="QSB15399.1"/>
    </source>
</evidence>
<feature type="transmembrane region" description="Helical" evidence="1">
    <location>
        <begin position="212"/>
        <end position="229"/>
    </location>
</feature>
<organism evidence="2 3">
    <name type="scientific">Natronosporangium hydrolyticum</name>
    <dbReference type="NCBI Taxonomy" id="2811111"/>
    <lineage>
        <taxon>Bacteria</taxon>
        <taxon>Bacillati</taxon>
        <taxon>Actinomycetota</taxon>
        <taxon>Actinomycetes</taxon>
        <taxon>Micromonosporales</taxon>
        <taxon>Micromonosporaceae</taxon>
        <taxon>Natronosporangium</taxon>
    </lineage>
</organism>
<protein>
    <submittedName>
        <fullName evidence="2">Uncharacterized protein</fullName>
    </submittedName>
</protein>
<dbReference type="AlphaFoldDB" id="A0A895YIP2"/>
<dbReference type="RefSeq" id="WP_239677580.1">
    <property type="nucleotide sequence ID" value="NZ_CP070499.1"/>
</dbReference>
<feature type="transmembrane region" description="Helical" evidence="1">
    <location>
        <begin position="235"/>
        <end position="258"/>
    </location>
</feature>
<feature type="transmembrane region" description="Helical" evidence="1">
    <location>
        <begin position="132"/>
        <end position="156"/>
    </location>
</feature>
<feature type="transmembrane region" description="Helical" evidence="1">
    <location>
        <begin position="79"/>
        <end position="100"/>
    </location>
</feature>
<keyword evidence="1" id="KW-1133">Transmembrane helix</keyword>
<evidence type="ECO:0000256" key="1">
    <source>
        <dbReference type="SAM" id="Phobius"/>
    </source>
</evidence>
<keyword evidence="1" id="KW-0812">Transmembrane</keyword>
<sequence length="275" mass="29158">MSHDVPKVTRSPRDQRYLRRWLTRHNAADQPPSDLLVARVIARRRGERFEYAAIGLALVLFLGWTLVTGGLGTGTPTTISVLPIAVLYLALQLGSLATLWSIRRADQRLSAGLRQRVARPTAMPLPGLLGRLYLIGAVAVFGGGLITAAGALTLATDPADRAVAGVFAGALVVFAALAAMTLRHVSRRPAIAEQPAQIADDDTLRRDDAHRAITPSLVIMAVIAALHSGSGDGLLALYAGYVAVGGIGWTLAFTSAIYRRHGASPETFTTVAVTR</sequence>